<dbReference type="WBParaSite" id="PgR046_g020_t02">
    <property type="protein sequence ID" value="PgR046_g020_t02"/>
    <property type="gene ID" value="PgR046_g020"/>
</dbReference>
<accession>A0A915BLX7</accession>
<reference evidence="2" key="1">
    <citation type="submission" date="2022-11" db="UniProtKB">
        <authorList>
            <consortium name="WormBaseParasite"/>
        </authorList>
    </citation>
    <scope>IDENTIFICATION</scope>
</reference>
<protein>
    <submittedName>
        <fullName evidence="2">Ovule protein</fullName>
    </submittedName>
</protein>
<proteinExistence type="predicted"/>
<dbReference type="Proteomes" id="UP000887569">
    <property type="component" value="Unplaced"/>
</dbReference>
<dbReference type="AlphaFoldDB" id="A0A915BLX7"/>
<evidence type="ECO:0000313" key="2">
    <source>
        <dbReference type="WBParaSite" id="PgR046_g020_t02"/>
    </source>
</evidence>
<organism evidence="1 2">
    <name type="scientific">Parascaris univalens</name>
    <name type="common">Nematode worm</name>
    <dbReference type="NCBI Taxonomy" id="6257"/>
    <lineage>
        <taxon>Eukaryota</taxon>
        <taxon>Metazoa</taxon>
        <taxon>Ecdysozoa</taxon>
        <taxon>Nematoda</taxon>
        <taxon>Chromadorea</taxon>
        <taxon>Rhabditida</taxon>
        <taxon>Spirurina</taxon>
        <taxon>Ascaridomorpha</taxon>
        <taxon>Ascaridoidea</taxon>
        <taxon>Ascarididae</taxon>
        <taxon>Parascaris</taxon>
    </lineage>
</organism>
<name>A0A915BLX7_PARUN</name>
<keyword evidence="1" id="KW-1185">Reference proteome</keyword>
<sequence>MILLNRGHVASIRNSSNIMVHKVVIDCTNGVVIICTHWVTVFASKCILRRWFICSDIDKRRFSVKSRSVTQFLHISLKNASLLMIDEHIKGWLA</sequence>
<evidence type="ECO:0000313" key="1">
    <source>
        <dbReference type="Proteomes" id="UP000887569"/>
    </source>
</evidence>